<feature type="transmembrane region" description="Helical" evidence="7">
    <location>
        <begin position="207"/>
        <end position="229"/>
    </location>
</feature>
<feature type="transmembrane region" description="Helical" evidence="7">
    <location>
        <begin position="64"/>
        <end position="85"/>
    </location>
</feature>
<dbReference type="EMBL" id="CP014796">
    <property type="protein sequence ID" value="APX23796.1"/>
    <property type="molecule type" value="Genomic_DNA"/>
</dbReference>
<evidence type="ECO:0000256" key="5">
    <source>
        <dbReference type="ARBA" id="ARBA00022989"/>
    </source>
</evidence>
<keyword evidence="4 7" id="KW-0812">Transmembrane</keyword>
<evidence type="ECO:0000259" key="8">
    <source>
        <dbReference type="PROSITE" id="PS50928"/>
    </source>
</evidence>
<evidence type="ECO:0000256" key="2">
    <source>
        <dbReference type="ARBA" id="ARBA00022448"/>
    </source>
</evidence>
<keyword evidence="10" id="KW-1185">Reference proteome</keyword>
<feature type="transmembrane region" description="Helical" evidence="7">
    <location>
        <begin position="422"/>
        <end position="442"/>
    </location>
</feature>
<name>A0A1U7D6T9_9RHOB</name>
<sequence>MTPLRFAPALTLVVMLGPVLAGLAGTLLPAFGIMPALGRAEPTLAAFEALAGWPGLPRAVGQSLGSGLIATALALVVTMLICAGWQGTRAFGWLERALSPLLSVPHAAAAFGLAFLIAPSGWIARALAPLAGWERPPDLLIVQDPLCLSLIAGLVVKEVPFLLLMTLAALPALRPGQSLNTARALGYGRSTGWLKTIFPRLYPQIRLPLYAVLAYSMSVVDVAMILGPNTPPTLSVQVLRWMNDPDLDMRLQAAAGAVLQLVLTVAALGLWRLGEMVIARLGHGWLESGAPGPHDGALRGAALVLGTLCAAAVFLGLAALAVWSVAGFWGFPAFLPDAFTLKSWMRQGPALLSPALQTATIALAAVAVALVLVTACLEAEDRFGLRPSTRALWLLYLPLIVPQIAFLPGLQILALVSGVDGTRAAVIAVHVVFVLPYVFLSLSDPWRAWDRRHATVARALGAGPSGVFWRVRLPMMLRPLLTAAAIGCAVSVGQFLPTLLLGAGRVPTLTTEAVALASGGARRVIGVTALAQTAAAFLPFALALLVPALVWRNRRGLRHG</sequence>
<feature type="transmembrane region" description="Helical" evidence="7">
    <location>
        <begin position="524"/>
        <end position="551"/>
    </location>
</feature>
<organism evidence="9 10">
    <name type="scientific">Salipiger profundus</name>
    <dbReference type="NCBI Taxonomy" id="1229727"/>
    <lineage>
        <taxon>Bacteria</taxon>
        <taxon>Pseudomonadati</taxon>
        <taxon>Pseudomonadota</taxon>
        <taxon>Alphaproteobacteria</taxon>
        <taxon>Rhodobacterales</taxon>
        <taxon>Roseobacteraceae</taxon>
        <taxon>Salipiger</taxon>
    </lineage>
</organism>
<feature type="transmembrane region" description="Helical" evidence="7">
    <location>
        <begin position="249"/>
        <end position="271"/>
    </location>
</feature>
<evidence type="ECO:0000256" key="7">
    <source>
        <dbReference type="RuleBase" id="RU363032"/>
    </source>
</evidence>
<dbReference type="KEGG" id="tpro:Ga0080559_TMP3000"/>
<dbReference type="InterPro" id="IPR035906">
    <property type="entry name" value="MetI-like_sf"/>
</dbReference>
<feature type="transmembrane region" description="Helical" evidence="7">
    <location>
        <begin position="302"/>
        <end position="335"/>
    </location>
</feature>
<feature type="transmembrane region" description="Helical" evidence="7">
    <location>
        <begin position="391"/>
        <end position="416"/>
    </location>
</feature>
<dbReference type="STRING" id="1229727.Ga0080559_TMP3000"/>
<feature type="domain" description="ABC transmembrane type-1" evidence="8">
    <location>
        <begin position="56"/>
        <end position="270"/>
    </location>
</feature>
<evidence type="ECO:0000256" key="6">
    <source>
        <dbReference type="ARBA" id="ARBA00023136"/>
    </source>
</evidence>
<dbReference type="Pfam" id="PF00528">
    <property type="entry name" value="BPD_transp_1"/>
    <property type="match status" value="1"/>
</dbReference>
<dbReference type="PANTHER" id="PTHR30183:SF6">
    <property type="entry name" value="INNER MEMBRANE ABC TRANSPORTER PERMEASE PROTEIN YNJC"/>
    <property type="match status" value="1"/>
</dbReference>
<dbReference type="SUPFAM" id="SSF161098">
    <property type="entry name" value="MetI-like"/>
    <property type="match status" value="2"/>
</dbReference>
<evidence type="ECO:0000313" key="9">
    <source>
        <dbReference type="EMBL" id="APX23796.1"/>
    </source>
</evidence>
<proteinExistence type="inferred from homology"/>
<feature type="transmembrane region" description="Helical" evidence="7">
    <location>
        <begin position="480"/>
        <end position="504"/>
    </location>
</feature>
<reference evidence="9 10" key="1">
    <citation type="submission" date="2016-03" db="EMBL/GenBank/DDBJ databases">
        <title>Deep-sea bacteria in the southern Pacific.</title>
        <authorList>
            <person name="Tang K."/>
        </authorList>
    </citation>
    <scope>NUCLEOTIDE SEQUENCE [LARGE SCALE GENOMIC DNA]</scope>
    <source>
        <strain evidence="9 10">JLT2016</strain>
    </source>
</reference>
<evidence type="ECO:0000256" key="1">
    <source>
        <dbReference type="ARBA" id="ARBA00004651"/>
    </source>
</evidence>
<dbReference type="PROSITE" id="PS50928">
    <property type="entry name" value="ABC_TM1"/>
    <property type="match status" value="2"/>
</dbReference>
<evidence type="ECO:0000256" key="4">
    <source>
        <dbReference type="ARBA" id="ARBA00022692"/>
    </source>
</evidence>
<dbReference type="CDD" id="cd06261">
    <property type="entry name" value="TM_PBP2"/>
    <property type="match status" value="1"/>
</dbReference>
<feature type="transmembrane region" description="Helical" evidence="7">
    <location>
        <begin position="106"/>
        <end position="128"/>
    </location>
</feature>
<comment type="similarity">
    <text evidence="7">Belongs to the binding-protein-dependent transport system permease family.</text>
</comment>
<accession>A0A1U7D6T9</accession>
<keyword evidence="6 7" id="KW-0472">Membrane</keyword>
<feature type="domain" description="ABC transmembrane type-1" evidence="8">
    <location>
        <begin position="355"/>
        <end position="546"/>
    </location>
</feature>
<dbReference type="InterPro" id="IPR000515">
    <property type="entry name" value="MetI-like"/>
</dbReference>
<gene>
    <name evidence="9" type="ORF">Ga0080559_TMP3000</name>
</gene>
<keyword evidence="5 7" id="KW-1133">Transmembrane helix</keyword>
<dbReference type="OrthoDB" id="7852521at2"/>
<evidence type="ECO:0000256" key="3">
    <source>
        <dbReference type="ARBA" id="ARBA00022475"/>
    </source>
</evidence>
<dbReference type="Proteomes" id="UP000186559">
    <property type="component" value="Chromosome"/>
</dbReference>
<keyword evidence="3" id="KW-1003">Cell membrane</keyword>
<dbReference type="AlphaFoldDB" id="A0A1U7D6T9"/>
<feature type="transmembrane region" description="Helical" evidence="7">
    <location>
        <begin position="355"/>
        <end position="379"/>
    </location>
</feature>
<dbReference type="PANTHER" id="PTHR30183">
    <property type="entry name" value="MOLYBDENUM TRANSPORT SYSTEM PERMEASE PROTEIN MODB"/>
    <property type="match status" value="1"/>
</dbReference>
<dbReference type="GO" id="GO:0055085">
    <property type="term" value="P:transmembrane transport"/>
    <property type="evidence" value="ECO:0007669"/>
    <property type="project" value="InterPro"/>
</dbReference>
<keyword evidence="2 7" id="KW-0813">Transport</keyword>
<protein>
    <submittedName>
        <fullName evidence="9">Putative thiamine transport system permease protein</fullName>
    </submittedName>
</protein>
<comment type="subcellular location">
    <subcellularLocation>
        <location evidence="1 7">Cell membrane</location>
        <topology evidence="1 7">Multi-pass membrane protein</topology>
    </subcellularLocation>
</comment>
<dbReference type="Gene3D" id="1.10.3720.10">
    <property type="entry name" value="MetI-like"/>
    <property type="match status" value="2"/>
</dbReference>
<feature type="transmembrane region" description="Helical" evidence="7">
    <location>
        <begin position="148"/>
        <end position="173"/>
    </location>
</feature>
<evidence type="ECO:0000313" key="10">
    <source>
        <dbReference type="Proteomes" id="UP000186559"/>
    </source>
</evidence>
<dbReference type="GO" id="GO:0005886">
    <property type="term" value="C:plasma membrane"/>
    <property type="evidence" value="ECO:0007669"/>
    <property type="project" value="UniProtKB-SubCell"/>
</dbReference>